<evidence type="ECO:0008006" key="4">
    <source>
        <dbReference type="Google" id="ProtNLM"/>
    </source>
</evidence>
<keyword evidence="3" id="KW-1185">Reference proteome</keyword>
<reference evidence="2 3" key="1">
    <citation type="submission" date="2018-03" db="EMBL/GenBank/DDBJ databases">
        <title>Genomic Encyclopedia of Archaeal and Bacterial Type Strains, Phase II (KMG-II): from individual species to whole genera.</title>
        <authorList>
            <person name="Goeker M."/>
        </authorList>
    </citation>
    <scope>NUCLEOTIDE SEQUENCE [LARGE SCALE GENOMIC DNA]</scope>
    <source>
        <strain evidence="2 3">DSM 100214</strain>
    </source>
</reference>
<protein>
    <recommendedName>
        <fullName evidence="4">PIN domain-containing protein</fullName>
    </recommendedName>
</protein>
<dbReference type="EMBL" id="QICL01000004">
    <property type="protein sequence ID" value="PXV66821.1"/>
    <property type="molecule type" value="Genomic_DNA"/>
</dbReference>
<keyword evidence="1" id="KW-0175">Coiled coil</keyword>
<dbReference type="RefSeq" id="WP_110309778.1">
    <property type="nucleotide sequence ID" value="NZ_QICL01000004.1"/>
</dbReference>
<evidence type="ECO:0000313" key="2">
    <source>
        <dbReference type="EMBL" id="PXV66821.1"/>
    </source>
</evidence>
<comment type="caution">
    <text evidence="2">The sequence shown here is derived from an EMBL/GenBank/DDBJ whole genome shotgun (WGS) entry which is preliminary data.</text>
</comment>
<dbReference type="OrthoDB" id="1413206at2"/>
<feature type="coiled-coil region" evidence="1">
    <location>
        <begin position="186"/>
        <end position="213"/>
    </location>
</feature>
<gene>
    <name evidence="2" type="ORF">CLV62_10481</name>
</gene>
<proteinExistence type="predicted"/>
<name>A0A2V3PTG5_9BACT</name>
<dbReference type="AlphaFoldDB" id="A0A2V3PTG5"/>
<accession>A0A2V3PTG5</accession>
<sequence>MSKYVYLDWNIFNKIEHIDSLEEEEQIVFSKIEDFILKGEIICPYSNAHINDLIRGYRNNPNFINGHISTLQRLTNNLSIVQYWGHEKVTWHYRDVKDFFGSALDENSLLADSYSELCSWDDTGLWNAQLNLMKSIEIPSSFKNVYKANSIFNVMFPKTKIYMNMLALCEDIYHFSNNAKKDFTIYKSLKKYINQARSNLKQQQKMLREVDKSISTTPLYLEFDNILEPYLPKTKTSKNEDYQKITDTYFKLDLKGFKSDDKFSNLLDDALHVFYGAQCDYFITIDDKCHYKATETYQKLGIPTLGLKPKEFITAFLE</sequence>
<evidence type="ECO:0000256" key="1">
    <source>
        <dbReference type="SAM" id="Coils"/>
    </source>
</evidence>
<evidence type="ECO:0000313" key="3">
    <source>
        <dbReference type="Proteomes" id="UP000247973"/>
    </source>
</evidence>
<organism evidence="2 3">
    <name type="scientific">Dysgonomonas alginatilytica</name>
    <dbReference type="NCBI Taxonomy" id="1605892"/>
    <lineage>
        <taxon>Bacteria</taxon>
        <taxon>Pseudomonadati</taxon>
        <taxon>Bacteroidota</taxon>
        <taxon>Bacteroidia</taxon>
        <taxon>Bacteroidales</taxon>
        <taxon>Dysgonomonadaceae</taxon>
        <taxon>Dysgonomonas</taxon>
    </lineage>
</organism>
<dbReference type="Proteomes" id="UP000247973">
    <property type="component" value="Unassembled WGS sequence"/>
</dbReference>